<dbReference type="AlphaFoldDB" id="A0A6M4GQC1"/>
<dbReference type="PROSITE" id="PS50213">
    <property type="entry name" value="FAS1"/>
    <property type="match status" value="1"/>
</dbReference>
<evidence type="ECO:0000313" key="2">
    <source>
        <dbReference type="EMBL" id="QJR09540.1"/>
    </source>
</evidence>
<sequence>MEVHSDRRMRNTPLLNIVDTLQLQPRFFTLVGALRGAGLEVLLRSAGPFTLFAPVDSAFTALEPELRDGLARDFNRMRAVLEYHLLRNTLLASDLRHGLAKTVEGTALRIGATDDGFTVDHANVERTQIHCRNGVIHAIDAVIMPGYRPPVVAAALEESAWSGRRRTPQKRVLV</sequence>
<organism evidence="2 3">
    <name type="scientific">Usitatibacter rugosus</name>
    <dbReference type="NCBI Taxonomy" id="2732067"/>
    <lineage>
        <taxon>Bacteria</taxon>
        <taxon>Pseudomonadati</taxon>
        <taxon>Pseudomonadota</taxon>
        <taxon>Betaproteobacteria</taxon>
        <taxon>Nitrosomonadales</taxon>
        <taxon>Usitatibacteraceae</taxon>
        <taxon>Usitatibacter</taxon>
    </lineage>
</organism>
<name>A0A6M4GQC1_9PROT</name>
<feature type="domain" description="FAS1" evidence="1">
    <location>
        <begin position="14"/>
        <end position="143"/>
    </location>
</feature>
<dbReference type="InterPro" id="IPR000782">
    <property type="entry name" value="FAS1_domain"/>
</dbReference>
<dbReference type="Gene3D" id="2.30.180.10">
    <property type="entry name" value="FAS1 domain"/>
    <property type="match status" value="1"/>
</dbReference>
<dbReference type="EMBL" id="CP053069">
    <property type="protein sequence ID" value="QJR09540.1"/>
    <property type="molecule type" value="Genomic_DNA"/>
</dbReference>
<dbReference type="FunFam" id="2.30.180.10:FF:000032">
    <property type="entry name" value="Fasciclin domain-containing protein, putative"/>
    <property type="match status" value="1"/>
</dbReference>
<evidence type="ECO:0000259" key="1">
    <source>
        <dbReference type="PROSITE" id="PS50213"/>
    </source>
</evidence>
<gene>
    <name evidence="2" type="ORF">DSM104443_00589</name>
</gene>
<reference evidence="2 3" key="1">
    <citation type="submission" date="2020-04" db="EMBL/GenBank/DDBJ databases">
        <title>Usitatibacter rugosus gen. nov., sp. nov. and Usitatibacter palustris sp. nov., novel members of Usitatibacteraceae fam. nov. within the order Nitrosomonadales isolated from soil.</title>
        <authorList>
            <person name="Huber K.J."/>
            <person name="Neumann-Schaal M."/>
            <person name="Geppert A."/>
            <person name="Luckner M."/>
            <person name="Wanner G."/>
            <person name="Overmann J."/>
        </authorList>
    </citation>
    <scope>NUCLEOTIDE SEQUENCE [LARGE SCALE GENOMIC DNA]</scope>
    <source>
        <strain evidence="2 3">0125_3</strain>
    </source>
</reference>
<dbReference type="Proteomes" id="UP000501534">
    <property type="component" value="Chromosome"/>
</dbReference>
<dbReference type="PANTHER" id="PTHR10900:SF77">
    <property type="entry name" value="FI19380P1"/>
    <property type="match status" value="1"/>
</dbReference>
<dbReference type="SUPFAM" id="SSF82153">
    <property type="entry name" value="FAS1 domain"/>
    <property type="match status" value="1"/>
</dbReference>
<dbReference type="InterPro" id="IPR050904">
    <property type="entry name" value="Adhesion/Biosynth-related"/>
</dbReference>
<dbReference type="InterPro" id="IPR036378">
    <property type="entry name" value="FAS1_dom_sf"/>
</dbReference>
<keyword evidence="3" id="KW-1185">Reference proteome</keyword>
<dbReference type="SMART" id="SM00554">
    <property type="entry name" value="FAS1"/>
    <property type="match status" value="1"/>
</dbReference>
<proteinExistence type="predicted"/>
<dbReference type="PANTHER" id="PTHR10900">
    <property type="entry name" value="PERIOSTIN-RELATED"/>
    <property type="match status" value="1"/>
</dbReference>
<dbReference type="Pfam" id="PF02469">
    <property type="entry name" value="Fasciclin"/>
    <property type="match status" value="1"/>
</dbReference>
<evidence type="ECO:0000313" key="3">
    <source>
        <dbReference type="Proteomes" id="UP000501534"/>
    </source>
</evidence>
<accession>A0A6M4GQC1</accession>
<protein>
    <recommendedName>
        <fullName evidence="1">FAS1 domain-containing protein</fullName>
    </recommendedName>
</protein>
<dbReference type="KEGG" id="uru:DSM104443_00589"/>